<sequence length="113" mass="12145">MTTDSTDSTPIVPANTVSDKTESFDARETRAAIAEGEEKSPEENLDLDKDYAAAQAMSQGTLSPREAAKQVAPQHEVAQPEEVNISSEDDRLPTAGGDPADYRELAREVRPSA</sequence>
<evidence type="ECO:0000313" key="2">
    <source>
        <dbReference type="EMBL" id="QKD81469.1"/>
    </source>
</evidence>
<proteinExistence type="predicted"/>
<keyword evidence="3" id="KW-1185">Reference proteome</keyword>
<accession>A0A6M8B2W4</accession>
<dbReference type="RefSeq" id="WP_172353866.1">
    <property type="nucleotide sequence ID" value="NZ_CP053661.1"/>
</dbReference>
<gene>
    <name evidence="2" type="ORF">HPC62_04090</name>
</gene>
<dbReference type="AlphaFoldDB" id="A0A6M8B2W4"/>
<reference evidence="2 3" key="1">
    <citation type="submission" date="2020-05" db="EMBL/GenBank/DDBJ databases">
        <title>Complete genome sequence of of a novel Thermoleptolyngbya strain isolated from hot springs of Ganzi, Sichuan China.</title>
        <authorList>
            <person name="Tang J."/>
            <person name="Daroch M."/>
            <person name="Li L."/>
            <person name="Waleron K."/>
            <person name="Waleron M."/>
            <person name="Waleron M."/>
        </authorList>
    </citation>
    <scope>NUCLEOTIDE SEQUENCE [LARGE SCALE GENOMIC DNA]</scope>
    <source>
        <strain evidence="2 3">PKUAC-SCTA183</strain>
    </source>
</reference>
<feature type="compositionally biased region" description="Basic and acidic residues" evidence="1">
    <location>
        <begin position="19"/>
        <end position="51"/>
    </location>
</feature>
<dbReference type="EMBL" id="CP053661">
    <property type="protein sequence ID" value="QKD81469.1"/>
    <property type="molecule type" value="Genomic_DNA"/>
</dbReference>
<name>A0A6M8B2W4_9CYAN</name>
<protein>
    <submittedName>
        <fullName evidence="2">Uncharacterized protein</fullName>
    </submittedName>
</protein>
<dbReference type="KEGG" id="theu:HPC62_04090"/>
<feature type="region of interest" description="Disordered" evidence="1">
    <location>
        <begin position="1"/>
        <end position="113"/>
    </location>
</feature>
<evidence type="ECO:0000256" key="1">
    <source>
        <dbReference type="SAM" id="MobiDB-lite"/>
    </source>
</evidence>
<dbReference type="Proteomes" id="UP000505210">
    <property type="component" value="Chromosome"/>
</dbReference>
<organism evidence="2 3">
    <name type="scientific">Thermoleptolyngbya sichuanensis A183</name>
    <dbReference type="NCBI Taxonomy" id="2737172"/>
    <lineage>
        <taxon>Bacteria</taxon>
        <taxon>Bacillati</taxon>
        <taxon>Cyanobacteriota</taxon>
        <taxon>Cyanophyceae</taxon>
        <taxon>Oculatellales</taxon>
        <taxon>Oculatellaceae</taxon>
        <taxon>Thermoleptolyngbya</taxon>
        <taxon>Thermoleptolyngbya sichuanensis</taxon>
    </lineage>
</organism>
<feature type="compositionally biased region" description="Basic and acidic residues" evidence="1">
    <location>
        <begin position="100"/>
        <end position="113"/>
    </location>
</feature>
<evidence type="ECO:0000313" key="3">
    <source>
        <dbReference type="Proteomes" id="UP000505210"/>
    </source>
</evidence>